<reference evidence="2 3" key="1">
    <citation type="submission" date="2021-06" db="EMBL/GenBank/DDBJ databases">
        <authorList>
            <person name="Palmer J.M."/>
        </authorList>
    </citation>
    <scope>NUCLEOTIDE SEQUENCE [LARGE SCALE GENOMIC DNA]</scope>
    <source>
        <strain evidence="3">if_2019</strain>
        <tissue evidence="2">Muscle</tissue>
    </source>
</reference>
<protein>
    <submittedName>
        <fullName evidence="2">Uncharacterized protein</fullName>
    </submittedName>
</protein>
<evidence type="ECO:0000313" key="2">
    <source>
        <dbReference type="EMBL" id="MEQ2252835.1"/>
    </source>
</evidence>
<proteinExistence type="predicted"/>
<accession>A0ABV0V651</accession>
<gene>
    <name evidence="2" type="ORF">ILYODFUR_025925</name>
</gene>
<keyword evidence="1" id="KW-0812">Transmembrane</keyword>
<dbReference type="Proteomes" id="UP001482620">
    <property type="component" value="Unassembled WGS sequence"/>
</dbReference>
<name>A0ABV0V651_9TELE</name>
<organism evidence="2 3">
    <name type="scientific">Ilyodon furcidens</name>
    <name type="common">goldbreast splitfin</name>
    <dbReference type="NCBI Taxonomy" id="33524"/>
    <lineage>
        <taxon>Eukaryota</taxon>
        <taxon>Metazoa</taxon>
        <taxon>Chordata</taxon>
        <taxon>Craniata</taxon>
        <taxon>Vertebrata</taxon>
        <taxon>Euteleostomi</taxon>
        <taxon>Actinopterygii</taxon>
        <taxon>Neopterygii</taxon>
        <taxon>Teleostei</taxon>
        <taxon>Neoteleostei</taxon>
        <taxon>Acanthomorphata</taxon>
        <taxon>Ovalentaria</taxon>
        <taxon>Atherinomorphae</taxon>
        <taxon>Cyprinodontiformes</taxon>
        <taxon>Goodeidae</taxon>
        <taxon>Ilyodon</taxon>
    </lineage>
</organism>
<feature type="transmembrane region" description="Helical" evidence="1">
    <location>
        <begin position="20"/>
        <end position="37"/>
    </location>
</feature>
<evidence type="ECO:0000256" key="1">
    <source>
        <dbReference type="SAM" id="Phobius"/>
    </source>
</evidence>
<keyword evidence="3" id="KW-1185">Reference proteome</keyword>
<keyword evidence="1" id="KW-1133">Transmembrane helix</keyword>
<comment type="caution">
    <text evidence="2">The sequence shown here is derived from an EMBL/GenBank/DDBJ whole genome shotgun (WGS) entry which is preliminary data.</text>
</comment>
<keyword evidence="1" id="KW-0472">Membrane</keyword>
<dbReference type="EMBL" id="JAHRIQ010095906">
    <property type="protein sequence ID" value="MEQ2252835.1"/>
    <property type="molecule type" value="Genomic_DNA"/>
</dbReference>
<sequence>MLMISSTLTRSLVQAEEKQLFIMILPLPCLIVVLVRFKHTYCKCAPKVQAWFLQTSKKFSHKVLGGFILYMVSYCRGCVQVGVCCAVSLSLYGCDWQVQLHRCSEGVS</sequence>
<evidence type="ECO:0000313" key="3">
    <source>
        <dbReference type="Proteomes" id="UP001482620"/>
    </source>
</evidence>